<comment type="caution">
    <text evidence="1">The sequence shown here is derived from an EMBL/GenBank/DDBJ whole genome shotgun (WGS) entry which is preliminary data.</text>
</comment>
<accession>A0A952FHN2</accession>
<protein>
    <submittedName>
        <fullName evidence="1">Uncharacterized protein</fullName>
    </submittedName>
</protein>
<evidence type="ECO:0000313" key="1">
    <source>
        <dbReference type="EMBL" id="MBW8724556.1"/>
    </source>
</evidence>
<name>A0A952FHN2_9PROT</name>
<gene>
    <name evidence="1" type="ORF">JF625_05295</name>
</gene>
<sequence>MYPKLSQEEWKRFHPTQSEIEAAAHELFRTGKHHSWFRGVQSRYDELDPIGKEEFEEIVAKILTAAAYARSTAREP</sequence>
<dbReference type="Proteomes" id="UP000700706">
    <property type="component" value="Unassembled WGS sequence"/>
</dbReference>
<proteinExistence type="predicted"/>
<organism evidence="1 2">
    <name type="scientific">Inquilinus limosus</name>
    <dbReference type="NCBI Taxonomy" id="171674"/>
    <lineage>
        <taxon>Bacteria</taxon>
        <taxon>Pseudomonadati</taxon>
        <taxon>Pseudomonadota</taxon>
        <taxon>Alphaproteobacteria</taxon>
        <taxon>Rhodospirillales</taxon>
        <taxon>Rhodospirillaceae</taxon>
        <taxon>Inquilinus</taxon>
    </lineage>
</organism>
<dbReference type="EMBL" id="JAEKLZ010000117">
    <property type="protein sequence ID" value="MBW8724556.1"/>
    <property type="molecule type" value="Genomic_DNA"/>
</dbReference>
<evidence type="ECO:0000313" key="2">
    <source>
        <dbReference type="Proteomes" id="UP000700706"/>
    </source>
</evidence>
<dbReference type="AlphaFoldDB" id="A0A952FHN2"/>
<reference evidence="1" key="1">
    <citation type="submission" date="2020-06" db="EMBL/GenBank/DDBJ databases">
        <title>Stable isotope informed genome-resolved metagenomics uncovers potential trophic interactions in rhizosphere soil.</title>
        <authorList>
            <person name="Starr E.P."/>
            <person name="Shi S."/>
            <person name="Blazewicz S.J."/>
            <person name="Koch B.J."/>
            <person name="Probst A.J."/>
            <person name="Hungate B.A."/>
            <person name="Pett-Ridge J."/>
            <person name="Firestone M.K."/>
            <person name="Banfield J.F."/>
        </authorList>
    </citation>
    <scope>NUCLEOTIDE SEQUENCE</scope>
    <source>
        <strain evidence="1">YM_69_17</strain>
    </source>
</reference>